<dbReference type="GO" id="GO:0006436">
    <property type="term" value="P:tryptophanyl-tRNA aminoacylation"/>
    <property type="evidence" value="ECO:0007669"/>
    <property type="project" value="UniProtKB-UniRule"/>
</dbReference>
<protein>
    <recommendedName>
        <fullName evidence="8">Tryptophan--tRNA ligase</fullName>
        <ecNumber evidence="8">6.1.1.2</ecNumber>
    </recommendedName>
    <alternativeName>
        <fullName evidence="8">Tryptophanyl-tRNA synthetase</fullName>
        <shortName evidence="8">TrpRS</shortName>
    </alternativeName>
</protein>
<gene>
    <name evidence="8" type="primary">trpS</name>
    <name evidence="10" type="ordered locus">Mmar10_3024</name>
</gene>
<accession>Q0AK88</accession>
<evidence type="ECO:0000256" key="5">
    <source>
        <dbReference type="ARBA" id="ARBA00022917"/>
    </source>
</evidence>
<dbReference type="Proteomes" id="UP000001964">
    <property type="component" value="Chromosome"/>
</dbReference>
<dbReference type="InterPro" id="IPR002306">
    <property type="entry name" value="Trp-tRNA-ligase"/>
</dbReference>
<organism evidence="10 11">
    <name type="scientific">Maricaulis maris (strain MCS10)</name>
    <name type="common">Caulobacter maris</name>
    <dbReference type="NCBI Taxonomy" id="394221"/>
    <lineage>
        <taxon>Bacteria</taxon>
        <taxon>Pseudomonadati</taxon>
        <taxon>Pseudomonadota</taxon>
        <taxon>Alphaproteobacteria</taxon>
        <taxon>Maricaulales</taxon>
        <taxon>Maricaulaceae</taxon>
        <taxon>Maricaulis</taxon>
    </lineage>
</organism>
<evidence type="ECO:0000256" key="3">
    <source>
        <dbReference type="ARBA" id="ARBA00022741"/>
    </source>
</evidence>
<dbReference type="HAMAP" id="MF_00140_B">
    <property type="entry name" value="Trp_tRNA_synth_B"/>
    <property type="match status" value="1"/>
</dbReference>
<keyword evidence="6 8" id="KW-0030">Aminoacyl-tRNA synthetase</keyword>
<feature type="short sequence motif" description="'KMSKS' region" evidence="8">
    <location>
        <begin position="208"/>
        <end position="212"/>
    </location>
</feature>
<dbReference type="GO" id="GO:0005524">
    <property type="term" value="F:ATP binding"/>
    <property type="evidence" value="ECO:0007669"/>
    <property type="project" value="UniProtKB-UniRule"/>
</dbReference>
<dbReference type="RefSeq" id="WP_011644949.1">
    <property type="nucleotide sequence ID" value="NC_008347.1"/>
</dbReference>
<dbReference type="Gene3D" id="1.10.240.10">
    <property type="entry name" value="Tyrosyl-Transfer RNA Synthetase"/>
    <property type="match status" value="1"/>
</dbReference>
<dbReference type="Gene3D" id="3.40.50.620">
    <property type="entry name" value="HUPs"/>
    <property type="match status" value="1"/>
</dbReference>
<evidence type="ECO:0000256" key="2">
    <source>
        <dbReference type="ARBA" id="ARBA00022598"/>
    </source>
</evidence>
<keyword evidence="11" id="KW-1185">Reference proteome</keyword>
<feature type="binding site" evidence="8">
    <location>
        <begin position="27"/>
        <end position="28"/>
    </location>
    <ligand>
        <name>ATP</name>
        <dbReference type="ChEBI" id="CHEBI:30616"/>
    </ligand>
</feature>
<dbReference type="eggNOG" id="COG0180">
    <property type="taxonomic scope" value="Bacteria"/>
</dbReference>
<dbReference type="AlphaFoldDB" id="Q0AK88"/>
<feature type="binding site" evidence="8">
    <location>
        <begin position="157"/>
        <end position="159"/>
    </location>
    <ligand>
        <name>ATP</name>
        <dbReference type="ChEBI" id="CHEBI:30616"/>
    </ligand>
</feature>
<comment type="subunit">
    <text evidence="8">Homodimer.</text>
</comment>
<evidence type="ECO:0000313" key="10">
    <source>
        <dbReference type="EMBL" id="ABI67305.1"/>
    </source>
</evidence>
<dbReference type="NCBIfam" id="TIGR00233">
    <property type="entry name" value="trpS"/>
    <property type="match status" value="1"/>
</dbReference>
<evidence type="ECO:0000256" key="7">
    <source>
        <dbReference type="ARBA" id="ARBA00049929"/>
    </source>
</evidence>
<dbReference type="SUPFAM" id="SSF52374">
    <property type="entry name" value="Nucleotidylyl transferase"/>
    <property type="match status" value="1"/>
</dbReference>
<feature type="binding site" evidence="8">
    <location>
        <position position="199"/>
    </location>
    <ligand>
        <name>ATP</name>
        <dbReference type="ChEBI" id="CHEBI:30616"/>
    </ligand>
</feature>
<evidence type="ECO:0000256" key="4">
    <source>
        <dbReference type="ARBA" id="ARBA00022840"/>
    </source>
</evidence>
<dbReference type="GO" id="GO:0004830">
    <property type="term" value="F:tryptophan-tRNA ligase activity"/>
    <property type="evidence" value="ECO:0007669"/>
    <property type="project" value="UniProtKB-UniRule"/>
</dbReference>
<dbReference type="HOGENOM" id="CLU_029244_1_4_5"/>
<dbReference type="GO" id="GO:0005829">
    <property type="term" value="C:cytosol"/>
    <property type="evidence" value="ECO:0007669"/>
    <property type="project" value="TreeGrafter"/>
</dbReference>
<dbReference type="STRING" id="394221.Mmar10_3024"/>
<dbReference type="EC" id="6.1.1.2" evidence="8"/>
<feature type="binding site" evidence="8">
    <location>
        <begin position="19"/>
        <end position="21"/>
    </location>
    <ligand>
        <name>ATP</name>
        <dbReference type="ChEBI" id="CHEBI:30616"/>
    </ligand>
</feature>
<comment type="similarity">
    <text evidence="1 8 9">Belongs to the class-I aminoacyl-tRNA synthetase family.</text>
</comment>
<keyword evidence="8" id="KW-0963">Cytoplasm</keyword>
<feature type="binding site" evidence="8">
    <location>
        <begin position="208"/>
        <end position="212"/>
    </location>
    <ligand>
        <name>ATP</name>
        <dbReference type="ChEBI" id="CHEBI:30616"/>
    </ligand>
</feature>
<dbReference type="PANTHER" id="PTHR43766:SF1">
    <property type="entry name" value="TRYPTOPHAN--TRNA LIGASE, MITOCHONDRIAL"/>
    <property type="match status" value="1"/>
</dbReference>
<name>Q0AK88_MARMM</name>
<evidence type="ECO:0000256" key="1">
    <source>
        <dbReference type="ARBA" id="ARBA00005594"/>
    </source>
</evidence>
<evidence type="ECO:0000256" key="8">
    <source>
        <dbReference type="HAMAP-Rule" id="MF_00140"/>
    </source>
</evidence>
<dbReference type="Pfam" id="PF00579">
    <property type="entry name" value="tRNA-synt_1b"/>
    <property type="match status" value="1"/>
</dbReference>
<dbReference type="InterPro" id="IPR050203">
    <property type="entry name" value="Trp-tRNA_synthetase"/>
</dbReference>
<dbReference type="PRINTS" id="PR01039">
    <property type="entry name" value="TRNASYNTHTRP"/>
</dbReference>
<reference evidence="10 11" key="1">
    <citation type="submission" date="2006-08" db="EMBL/GenBank/DDBJ databases">
        <title>Complete sequence of Maricaulis maris MCS10.</title>
        <authorList>
            <consortium name="US DOE Joint Genome Institute"/>
            <person name="Copeland A."/>
            <person name="Lucas S."/>
            <person name="Lapidus A."/>
            <person name="Barry K."/>
            <person name="Detter J.C."/>
            <person name="Glavina del Rio T."/>
            <person name="Hammon N."/>
            <person name="Israni S."/>
            <person name="Dalin E."/>
            <person name="Tice H."/>
            <person name="Pitluck S."/>
            <person name="Saunders E."/>
            <person name="Brettin T."/>
            <person name="Bruce D."/>
            <person name="Han C."/>
            <person name="Tapia R."/>
            <person name="Gilna P."/>
            <person name="Schmutz J."/>
            <person name="Larimer F."/>
            <person name="Land M."/>
            <person name="Hauser L."/>
            <person name="Kyrpides N."/>
            <person name="Mikhailova N."/>
            <person name="Viollier P."/>
            <person name="Stephens C."/>
            <person name="Richardson P."/>
        </authorList>
    </citation>
    <scope>NUCLEOTIDE SEQUENCE [LARGE SCALE GENOMIC DNA]</scope>
    <source>
        <strain evidence="10 11">MCS10</strain>
    </source>
</reference>
<dbReference type="KEGG" id="mmr:Mmar10_3024"/>
<dbReference type="InterPro" id="IPR024109">
    <property type="entry name" value="Trp-tRNA-ligase_bac-type"/>
</dbReference>
<dbReference type="InterPro" id="IPR001412">
    <property type="entry name" value="aa-tRNA-synth_I_CS"/>
</dbReference>
<dbReference type="EMBL" id="CP000449">
    <property type="protein sequence ID" value="ABI67305.1"/>
    <property type="molecule type" value="Genomic_DNA"/>
</dbReference>
<keyword evidence="5 8" id="KW-0648">Protein biosynthesis</keyword>
<evidence type="ECO:0000256" key="6">
    <source>
        <dbReference type="ARBA" id="ARBA00023146"/>
    </source>
</evidence>
<dbReference type="InterPro" id="IPR014729">
    <property type="entry name" value="Rossmann-like_a/b/a_fold"/>
</dbReference>
<keyword evidence="3 8" id="KW-0547">Nucleotide-binding</keyword>
<keyword evidence="2 8" id="KW-0436">Ligase</keyword>
<comment type="catalytic activity">
    <reaction evidence="7 8">
        <text>tRNA(Trp) + L-tryptophan + ATP = L-tryptophyl-tRNA(Trp) + AMP + diphosphate + H(+)</text>
        <dbReference type="Rhea" id="RHEA:24080"/>
        <dbReference type="Rhea" id="RHEA-COMP:9671"/>
        <dbReference type="Rhea" id="RHEA-COMP:9705"/>
        <dbReference type="ChEBI" id="CHEBI:15378"/>
        <dbReference type="ChEBI" id="CHEBI:30616"/>
        <dbReference type="ChEBI" id="CHEBI:33019"/>
        <dbReference type="ChEBI" id="CHEBI:57912"/>
        <dbReference type="ChEBI" id="CHEBI:78442"/>
        <dbReference type="ChEBI" id="CHEBI:78535"/>
        <dbReference type="ChEBI" id="CHEBI:456215"/>
        <dbReference type="EC" id="6.1.1.2"/>
    </reaction>
</comment>
<sequence>MSDTPTAYQGPKRIFSGMQPTGRLHLGNYLGALKNWVAMQDEDESERIYCVVDMHAVTMPHDAKALPDAVRRVTAAYLAAGLDPEKNVIFAQSAVPAHAELAWILNCVARLGWAERMTQFKDKGGKDRERVSVGLLTYPVLMAADILVYKATHVPVGDDQKQHLELCRDVAARFNRDFGDGEAVFPITEPLIQGPGARIMSLRDGTAKMSKSDPSDNSRINLEDDADTIARKIKKAKTDPEPLPDSIDGLDGRPEASNLVGIFAALTGGSKASVLAEYGGQGFGAFKPALAEVAVEYLAPISDEYRRLIAEPAEIDRILKKGAERARAVAEPVIAEAKAAIGFWG</sequence>
<feature type="binding site" evidence="8">
    <location>
        <position position="145"/>
    </location>
    <ligand>
        <name>L-tryptophan</name>
        <dbReference type="ChEBI" id="CHEBI:57912"/>
    </ligand>
</feature>
<comment type="function">
    <text evidence="8">Catalyzes the attachment of tryptophan to tRNA(Trp).</text>
</comment>
<dbReference type="OrthoDB" id="9801042at2"/>
<comment type="subcellular location">
    <subcellularLocation>
        <location evidence="8">Cytoplasm</location>
    </subcellularLocation>
</comment>
<evidence type="ECO:0000313" key="11">
    <source>
        <dbReference type="Proteomes" id="UP000001964"/>
    </source>
</evidence>
<evidence type="ECO:0000256" key="9">
    <source>
        <dbReference type="RuleBase" id="RU363036"/>
    </source>
</evidence>
<dbReference type="InterPro" id="IPR002305">
    <property type="entry name" value="aa-tRNA-synth_Ic"/>
</dbReference>
<keyword evidence="4 8" id="KW-0067">ATP-binding</keyword>
<proteinExistence type="inferred from homology"/>
<feature type="short sequence motif" description="'HIGH' region" evidence="8">
    <location>
        <begin position="20"/>
        <end position="28"/>
    </location>
</feature>
<dbReference type="CDD" id="cd00806">
    <property type="entry name" value="TrpRS_core"/>
    <property type="match status" value="1"/>
</dbReference>
<dbReference type="PROSITE" id="PS00178">
    <property type="entry name" value="AA_TRNA_LIGASE_I"/>
    <property type="match status" value="1"/>
</dbReference>
<dbReference type="PANTHER" id="PTHR43766">
    <property type="entry name" value="TRYPTOPHAN--TRNA LIGASE, MITOCHONDRIAL"/>
    <property type="match status" value="1"/>
</dbReference>